<reference evidence="1 2" key="1">
    <citation type="submission" date="2021-03" db="EMBL/GenBank/DDBJ databases">
        <title>Genomic Encyclopedia of Type Strains, Phase IV (KMG-IV): sequencing the most valuable type-strain genomes for metagenomic binning, comparative biology and taxonomic classification.</title>
        <authorList>
            <person name="Goeker M."/>
        </authorList>
    </citation>
    <scope>NUCLEOTIDE SEQUENCE [LARGE SCALE GENOMIC DNA]</scope>
    <source>
        <strain evidence="1 2">DSM 101953</strain>
    </source>
</reference>
<dbReference type="Pfam" id="PF06314">
    <property type="entry name" value="ADC"/>
    <property type="match status" value="1"/>
</dbReference>
<dbReference type="EMBL" id="JAGGLV010000002">
    <property type="protein sequence ID" value="MBP2110644.1"/>
    <property type="molecule type" value="Genomic_DNA"/>
</dbReference>
<dbReference type="InterPro" id="IPR010451">
    <property type="entry name" value="Acetoacetate_decarboxylase"/>
</dbReference>
<dbReference type="RefSeq" id="WP_083685789.1">
    <property type="nucleotide sequence ID" value="NZ_JAGGLV010000002.1"/>
</dbReference>
<dbReference type="InterPro" id="IPR023375">
    <property type="entry name" value="ADC_dom_sf"/>
</dbReference>
<sequence length="261" mass="29084">MSSFVKDVNEITKRINTPTTFYNAETLTVYWETSPEVIRSILPAPLTPGPRPLVHAFVANYPRTSFCEPYREAAVFVLAAYNGQPGTYCLSMPISDDIAMGLGREIYGFPKKMADISLQKEDHHIAGSVSRRGTEFFHVEAALSGKMNAADGESIISAHYGNGLPVFNMKYSKSPDGRGFDLGPLLIRQTASMDISVRTAAEVEIHLHDSPHDPWAELEVVRMLGGIYTVSNTVLERGEVLTAVDPEQFLPYSNLRWDWWN</sequence>
<name>A0ABS4NKT4_9BACL</name>
<comment type="caution">
    <text evidence="1">The sequence shown here is derived from an EMBL/GenBank/DDBJ whole genome shotgun (WGS) entry which is preliminary data.</text>
</comment>
<evidence type="ECO:0000313" key="2">
    <source>
        <dbReference type="Proteomes" id="UP000773462"/>
    </source>
</evidence>
<accession>A0ABS4NKT4</accession>
<dbReference type="EC" id="4.1.1.4" evidence="1"/>
<dbReference type="Gene3D" id="2.40.400.10">
    <property type="entry name" value="Acetoacetate decarboxylase-like"/>
    <property type="match status" value="1"/>
</dbReference>
<dbReference type="GO" id="GO:0047602">
    <property type="term" value="F:acetoacetate decarboxylase activity"/>
    <property type="evidence" value="ECO:0007669"/>
    <property type="project" value="UniProtKB-EC"/>
</dbReference>
<dbReference type="Proteomes" id="UP000773462">
    <property type="component" value="Unassembled WGS sequence"/>
</dbReference>
<keyword evidence="2" id="KW-1185">Reference proteome</keyword>
<keyword evidence="1" id="KW-0456">Lyase</keyword>
<organism evidence="1 2">
    <name type="scientific">Paenibacillus silagei</name>
    <dbReference type="NCBI Taxonomy" id="1670801"/>
    <lineage>
        <taxon>Bacteria</taxon>
        <taxon>Bacillati</taxon>
        <taxon>Bacillota</taxon>
        <taxon>Bacilli</taxon>
        <taxon>Bacillales</taxon>
        <taxon>Paenibacillaceae</taxon>
        <taxon>Paenibacillus</taxon>
    </lineage>
</organism>
<gene>
    <name evidence="1" type="ORF">J2Z70_000784</name>
</gene>
<dbReference type="SUPFAM" id="SSF160104">
    <property type="entry name" value="Acetoacetate decarboxylase-like"/>
    <property type="match status" value="1"/>
</dbReference>
<protein>
    <submittedName>
        <fullName evidence="1">Acetoacetate decarboxylase</fullName>
        <ecNumber evidence="1">4.1.1.4</ecNumber>
    </submittedName>
</protein>
<proteinExistence type="predicted"/>
<evidence type="ECO:0000313" key="1">
    <source>
        <dbReference type="EMBL" id="MBP2110644.1"/>
    </source>
</evidence>